<dbReference type="HAMAP" id="MF_01987">
    <property type="entry name" value="Ribokinase"/>
    <property type="match status" value="1"/>
</dbReference>
<dbReference type="SUPFAM" id="SSF53613">
    <property type="entry name" value="Ribokinase-like"/>
    <property type="match status" value="1"/>
</dbReference>
<evidence type="ECO:0000313" key="16">
    <source>
        <dbReference type="EMBL" id="KMK13586.1"/>
    </source>
</evidence>
<dbReference type="OrthoDB" id="9813569at2"/>
<dbReference type="EC" id="2.7.1.229" evidence="11 14"/>
<dbReference type="PATRIC" id="fig|61647.14.peg.5075"/>
<feature type="domain" description="Carbohydrate kinase PfkB" evidence="15">
    <location>
        <begin position="2"/>
        <end position="293"/>
    </location>
</feature>
<feature type="site" description="Important for substrate specificity" evidence="14">
    <location>
        <position position="10"/>
    </location>
</feature>
<evidence type="ECO:0000256" key="10">
    <source>
        <dbReference type="ARBA" id="ARBA00051363"/>
    </source>
</evidence>
<dbReference type="NCBIfam" id="TIGR02152">
    <property type="entry name" value="D_ribokin_bact"/>
    <property type="match status" value="1"/>
</dbReference>
<comment type="caution">
    <text evidence="16">The sequence shown here is derived from an EMBL/GenBank/DDBJ whole genome shotgun (WGS) entry which is preliminary data.</text>
</comment>
<evidence type="ECO:0000256" key="1">
    <source>
        <dbReference type="ARBA" id="ARBA00022490"/>
    </source>
</evidence>
<reference evidence="17" key="2">
    <citation type="submission" date="2023-08" db="EMBL/GenBank/DDBJ databases">
        <title>WGS of pathogenic bacterial species, Los Angeles County Public Health Laboratories.</title>
        <authorList>
            <person name="Garrigues J.M."/>
            <person name="Green N.M."/>
        </authorList>
    </citation>
    <scope>NUCLEOTIDE SEQUENCE</scope>
    <source>
        <strain evidence="17">LACPHL-BACT-2023-00068</strain>
    </source>
</reference>
<dbReference type="PANTHER" id="PTHR10584">
    <property type="entry name" value="SUGAR KINASE"/>
    <property type="match status" value="1"/>
</dbReference>
<evidence type="ECO:0000313" key="18">
    <source>
        <dbReference type="Proteomes" id="UP000036196"/>
    </source>
</evidence>
<dbReference type="GO" id="GO:0019303">
    <property type="term" value="P:D-ribose catabolic process"/>
    <property type="evidence" value="ECO:0007669"/>
    <property type="project" value="UniProtKB-UniPathway"/>
</dbReference>
<comment type="similarity">
    <text evidence="14">Belongs to the carbohydrate kinase PfkB family. Deoxyribokinase subfamily.</text>
</comment>
<name>A0A0J5L1A1_PLUGE</name>
<evidence type="ECO:0000256" key="9">
    <source>
        <dbReference type="ARBA" id="ARBA00023277"/>
    </source>
</evidence>
<keyword evidence="6 14" id="KW-0067">ATP-binding</keyword>
<evidence type="ECO:0000256" key="7">
    <source>
        <dbReference type="ARBA" id="ARBA00022842"/>
    </source>
</evidence>
<dbReference type="GO" id="GO:0005829">
    <property type="term" value="C:cytosol"/>
    <property type="evidence" value="ECO:0007669"/>
    <property type="project" value="TreeGrafter"/>
</dbReference>
<comment type="catalytic activity">
    <reaction evidence="10">
        <text>2-deoxy-D-ribose + ATP = 2-deoxy-D-ribose 5-phosphate + ADP + H(+)</text>
        <dbReference type="Rhea" id="RHEA:30871"/>
        <dbReference type="ChEBI" id="CHEBI:15378"/>
        <dbReference type="ChEBI" id="CHEBI:30616"/>
        <dbReference type="ChEBI" id="CHEBI:62877"/>
        <dbReference type="ChEBI" id="CHEBI:90761"/>
        <dbReference type="ChEBI" id="CHEBI:456216"/>
        <dbReference type="EC" id="2.7.1.229"/>
    </reaction>
    <physiologicalReaction direction="left-to-right" evidence="10">
        <dbReference type="Rhea" id="RHEA:30872"/>
    </physiologicalReaction>
</comment>
<comment type="function">
    <text evidence="14">Catalyzes the ATP-dependent phosphorylation of 2-deoxy-D-ribose to 2-deoxy-D-ribose 5-phosphate (dRib-5P), allowing the use of deoxyribose as the sole carbon source.</text>
</comment>
<evidence type="ECO:0000256" key="13">
    <source>
        <dbReference type="ARBA" id="ARBA00081655"/>
    </source>
</evidence>
<protein>
    <recommendedName>
        <fullName evidence="12 14">Deoxyribokinase</fullName>
        <shortName evidence="14">dRK</shortName>
        <ecNumber evidence="11 14">2.7.1.229</ecNumber>
    </recommendedName>
    <alternativeName>
        <fullName evidence="13 14">ATP:2-deoxy-D-ribose 5-phosphotransferase</fullName>
    </alternativeName>
</protein>
<keyword evidence="4 14" id="KW-0547">Nucleotide-binding</keyword>
<dbReference type="Proteomes" id="UP001236270">
    <property type="component" value="Unassembled WGS sequence"/>
</dbReference>
<comment type="subunit">
    <text evidence="14">Homodimer.</text>
</comment>
<evidence type="ECO:0000256" key="8">
    <source>
        <dbReference type="ARBA" id="ARBA00022958"/>
    </source>
</evidence>
<evidence type="ECO:0000256" key="4">
    <source>
        <dbReference type="ARBA" id="ARBA00022741"/>
    </source>
</evidence>
<keyword evidence="2 14" id="KW-0808">Transferase</keyword>
<dbReference type="PRINTS" id="PR00990">
    <property type="entry name" value="RIBOKINASE"/>
</dbReference>
<dbReference type="InterPro" id="IPR029056">
    <property type="entry name" value="Ribokinase-like"/>
</dbReference>
<evidence type="ECO:0000256" key="11">
    <source>
        <dbReference type="ARBA" id="ARBA00066926"/>
    </source>
</evidence>
<feature type="binding site" evidence="14">
    <location>
        <position position="248"/>
    </location>
    <ligand>
        <name>K(+)</name>
        <dbReference type="ChEBI" id="CHEBI:29103"/>
    </ligand>
</feature>
<keyword evidence="8 14" id="KW-0630">Potassium</keyword>
<feature type="binding site" evidence="14">
    <location>
        <position position="139"/>
    </location>
    <ligand>
        <name>substrate</name>
    </ligand>
</feature>
<evidence type="ECO:0000256" key="3">
    <source>
        <dbReference type="ARBA" id="ARBA00022723"/>
    </source>
</evidence>
<accession>A0A0J5L1A1</accession>
<dbReference type="FunFam" id="3.40.1190.20:FF:000010">
    <property type="entry name" value="Ribokinase"/>
    <property type="match status" value="1"/>
</dbReference>
<dbReference type="InterPro" id="IPR011877">
    <property type="entry name" value="Ribokinase"/>
</dbReference>
<evidence type="ECO:0000256" key="5">
    <source>
        <dbReference type="ARBA" id="ARBA00022777"/>
    </source>
</evidence>
<dbReference type="EMBL" id="JAVDNV010000008">
    <property type="protein sequence ID" value="MDQ2310085.1"/>
    <property type="molecule type" value="Genomic_DNA"/>
</dbReference>
<feature type="binding site" evidence="14">
    <location>
        <position position="282"/>
    </location>
    <ligand>
        <name>K(+)</name>
        <dbReference type="ChEBI" id="CHEBI:29103"/>
    </ligand>
</feature>
<dbReference type="UniPathway" id="UPA00916">
    <property type="reaction ID" value="UER00889"/>
</dbReference>
<dbReference type="PANTHER" id="PTHR10584:SF166">
    <property type="entry name" value="RIBOKINASE"/>
    <property type="match status" value="1"/>
</dbReference>
<evidence type="ECO:0000256" key="2">
    <source>
        <dbReference type="ARBA" id="ARBA00022679"/>
    </source>
</evidence>
<dbReference type="InterPro" id="IPR002139">
    <property type="entry name" value="Ribo/fructo_kinase"/>
</dbReference>
<dbReference type="InterPro" id="IPR011611">
    <property type="entry name" value="PfkB_dom"/>
</dbReference>
<keyword evidence="9 14" id="KW-0119">Carbohydrate metabolism</keyword>
<keyword evidence="1 14" id="KW-0963">Cytoplasm</keyword>
<dbReference type="Proteomes" id="UP000036196">
    <property type="component" value="Unassembled WGS sequence"/>
</dbReference>
<dbReference type="Pfam" id="PF00294">
    <property type="entry name" value="PfkB"/>
    <property type="match status" value="1"/>
</dbReference>
<comment type="caution">
    <text evidence="14">Lacks conserved residue(s) required for the propagation of feature annotation.</text>
</comment>
<feature type="binding site" evidence="14">
    <location>
        <position position="285"/>
    </location>
    <ligand>
        <name>K(+)</name>
        <dbReference type="ChEBI" id="CHEBI:29103"/>
    </ligand>
</feature>
<dbReference type="GeneID" id="61382088"/>
<comment type="subcellular location">
    <subcellularLocation>
        <location evidence="14">Cytoplasm</location>
    </subcellularLocation>
</comment>
<feature type="binding site" evidence="14">
    <location>
        <position position="246"/>
    </location>
    <ligand>
        <name>K(+)</name>
        <dbReference type="ChEBI" id="CHEBI:29103"/>
    </ligand>
</feature>
<feature type="binding site" evidence="14">
    <location>
        <begin position="220"/>
        <end position="225"/>
    </location>
    <ligand>
        <name>ATP</name>
        <dbReference type="ChEBI" id="CHEBI:30616"/>
    </ligand>
</feature>
<feature type="binding site" evidence="14">
    <location>
        <position position="291"/>
    </location>
    <ligand>
        <name>K(+)</name>
        <dbReference type="ChEBI" id="CHEBI:29103"/>
    </ligand>
</feature>
<feature type="binding site" evidence="14">
    <location>
        <begin position="251"/>
        <end position="252"/>
    </location>
    <ligand>
        <name>ATP</name>
        <dbReference type="ChEBI" id="CHEBI:30616"/>
    </ligand>
</feature>
<feature type="binding site" evidence="14">
    <location>
        <begin position="10"/>
        <end position="12"/>
    </location>
    <ligand>
        <name>substrate</name>
    </ligand>
</feature>
<dbReference type="RefSeq" id="WP_048253855.1">
    <property type="nucleotide sequence ID" value="NZ_CBCSIS010000043.1"/>
</dbReference>
<sequence length="307" mass="33287">MDIAVIGSNMVDLITYTNQMPKEGETLEAPAFKIGCGGKGANQAVAAAKLNSKVMMLTKVGDDIFADNTIRNLESWGINTSYVEKVPCTTSGVAPIFVNPNSSNSILIIKGANKFLSPEDIDRAADDLKKCRLIVLQLEVQLETVYHAIAFGKKHGIEVLLNPAPALRELDMHYACQCDFFIPNETELEIITGLPVDNYDSIRNAARTLLDKGLNNVIVTMGEKGALWIARDKEVHVPAFSVNAVDTSGAGDAFIGCFAHYYVATGNVETAMKKAVLFAALSVTGKGTQSSYPSIEQFNEFLMLNEE</sequence>
<evidence type="ECO:0000256" key="12">
    <source>
        <dbReference type="ARBA" id="ARBA00071515"/>
    </source>
</evidence>
<comment type="cofactor">
    <cofactor evidence="14">
        <name>Mg(2+)</name>
        <dbReference type="ChEBI" id="CHEBI:18420"/>
    </cofactor>
</comment>
<feature type="binding site" evidence="14">
    <location>
        <position position="287"/>
    </location>
    <ligand>
        <name>K(+)</name>
        <dbReference type="ChEBI" id="CHEBI:29103"/>
    </ligand>
</feature>
<dbReference type="EMBL" id="LDZF01000010">
    <property type="protein sequence ID" value="KMK13586.1"/>
    <property type="molecule type" value="Genomic_DNA"/>
</dbReference>
<reference evidence="16 18" key="1">
    <citation type="submission" date="2015-05" db="EMBL/GenBank/DDBJ databases">
        <title>Genome sequences of Pluralibacter gergoviae.</title>
        <authorList>
            <person name="Greninger A.L."/>
            <person name="Miller S."/>
        </authorList>
    </citation>
    <scope>NUCLEOTIDE SEQUENCE [LARGE SCALE GENOMIC DNA]</scope>
    <source>
        <strain evidence="16 18">JS81F13</strain>
    </source>
</reference>
<feature type="binding site" evidence="14">
    <location>
        <position position="252"/>
    </location>
    <ligand>
        <name>substrate</name>
    </ligand>
</feature>
<evidence type="ECO:0000313" key="17">
    <source>
        <dbReference type="EMBL" id="MDQ2310085.1"/>
    </source>
</evidence>
<feature type="active site" description="Proton acceptor" evidence="14">
    <location>
        <position position="252"/>
    </location>
</feature>
<dbReference type="AlphaFoldDB" id="A0A0J5L1A1"/>
<feature type="binding site" evidence="14">
    <location>
        <begin position="38"/>
        <end position="42"/>
    </location>
    <ligand>
        <name>substrate</name>
    </ligand>
</feature>
<keyword evidence="5 14" id="KW-0418">Kinase</keyword>
<keyword evidence="3 14" id="KW-0479">Metal-binding</keyword>
<keyword evidence="18" id="KW-1185">Reference proteome</keyword>
<evidence type="ECO:0000256" key="14">
    <source>
        <dbReference type="HAMAP-Rule" id="MF_01987"/>
    </source>
</evidence>
<feature type="binding site" evidence="14">
    <location>
        <position position="184"/>
    </location>
    <ligand>
        <name>ATP</name>
        <dbReference type="ChEBI" id="CHEBI:30616"/>
    </ligand>
</feature>
<gene>
    <name evidence="17" type="primary">rbsK</name>
    <name evidence="14" type="synonym">deoK</name>
    <name evidence="16" type="ORF">ABW06_11145</name>
    <name evidence="17" type="ORF">RBJ30_13400</name>
</gene>
<organism evidence="16 18">
    <name type="scientific">Pluralibacter gergoviae</name>
    <name type="common">Enterobacter gergoviae</name>
    <dbReference type="NCBI Taxonomy" id="61647"/>
    <lineage>
        <taxon>Bacteria</taxon>
        <taxon>Pseudomonadati</taxon>
        <taxon>Pseudomonadota</taxon>
        <taxon>Gammaproteobacteria</taxon>
        <taxon>Enterobacterales</taxon>
        <taxon>Enterobacteriaceae</taxon>
        <taxon>Pluralibacter</taxon>
    </lineage>
</organism>
<dbReference type="GO" id="GO:0004747">
    <property type="term" value="F:ribokinase activity"/>
    <property type="evidence" value="ECO:0007669"/>
    <property type="project" value="UniProtKB-UniRule"/>
</dbReference>
<dbReference type="CDD" id="cd01174">
    <property type="entry name" value="ribokinase"/>
    <property type="match status" value="1"/>
</dbReference>
<proteinExistence type="inferred from homology"/>
<dbReference type="GO" id="GO:0046872">
    <property type="term" value="F:metal ion binding"/>
    <property type="evidence" value="ECO:0007669"/>
    <property type="project" value="UniProtKB-KW"/>
</dbReference>
<dbReference type="Gene3D" id="3.40.1190.20">
    <property type="match status" value="1"/>
</dbReference>
<evidence type="ECO:0000259" key="15">
    <source>
        <dbReference type="Pfam" id="PF00294"/>
    </source>
</evidence>
<keyword evidence="7 14" id="KW-0460">Magnesium</keyword>
<evidence type="ECO:0000256" key="6">
    <source>
        <dbReference type="ARBA" id="ARBA00022840"/>
    </source>
</evidence>
<dbReference type="GO" id="GO:0005524">
    <property type="term" value="F:ATP binding"/>
    <property type="evidence" value="ECO:0007669"/>
    <property type="project" value="UniProtKB-UniRule"/>
</dbReference>